<evidence type="ECO:0000256" key="4">
    <source>
        <dbReference type="ARBA" id="ARBA00023136"/>
    </source>
</evidence>
<dbReference type="Pfam" id="PF14322">
    <property type="entry name" value="SusD-like_3"/>
    <property type="match status" value="1"/>
</dbReference>
<keyword evidence="9" id="KW-1185">Reference proteome</keyword>
<keyword evidence="3" id="KW-0732">Signal</keyword>
<comment type="subcellular location">
    <subcellularLocation>
        <location evidence="1">Cell outer membrane</location>
    </subcellularLocation>
</comment>
<dbReference type="InterPro" id="IPR033985">
    <property type="entry name" value="SusD-like_N"/>
</dbReference>
<feature type="domain" description="RagB/SusD" evidence="6">
    <location>
        <begin position="308"/>
        <end position="570"/>
    </location>
</feature>
<evidence type="ECO:0000256" key="1">
    <source>
        <dbReference type="ARBA" id="ARBA00004442"/>
    </source>
</evidence>
<evidence type="ECO:0000313" key="9">
    <source>
        <dbReference type="Proteomes" id="UP001337305"/>
    </source>
</evidence>
<name>A0ABU7XW51_9FLAO</name>
<evidence type="ECO:0000256" key="3">
    <source>
        <dbReference type="ARBA" id="ARBA00022729"/>
    </source>
</evidence>
<sequence>MKKIILNIIIIASLCFSCERDLDLAPVTEVSETTFFKKASDFEEFANQYYGSLSGFGTPGLDRQSDIMFGLGTNNISNGSYVTSEESGFWNGSYDRIRQTTFLLQKYDALEDASLKTEAVIYAAEARFFRAYAYFNLVKNYGGVPLITQILNTTDTEILFKARNSREEVITQVLTDLDAAISDLPEQSSYEGGNSDGRITKGAALSFKAKVALFEGTWRKYHGGSVGNLLDQAIAASNAVISSNEYEIFNHTADFGGSAIDNYKYFFILEQANKTNAANLTKNDNKEFIIERRFDRGREVGGGIADPRGFSPTSKLANMYLCTDGLPIDKSPLFQGYDLVGDEYINRDSRMAGIMMVPFEQQWSYRQTVWQRDWSDPMANGFTNTIEIPGRTTTGYTLHKLHPEIIGPNGVDYPVLRYAEVLLIFAEATFEKDGSISDADLNKSINVLRDRAGIANLTNALVTNNGLDMLTEIRRERTIELAMEGLRYDDLRRWKTAEIELPKAITGIKYAGTQFETDAPWNTLSVTLDADGFMIVDDVSARSFDANKHYLQPLPTNQVELTEMEQNPGWN</sequence>
<evidence type="ECO:0000259" key="6">
    <source>
        <dbReference type="Pfam" id="PF07980"/>
    </source>
</evidence>
<proteinExistence type="inferred from homology"/>
<evidence type="ECO:0000259" key="7">
    <source>
        <dbReference type="Pfam" id="PF14322"/>
    </source>
</evidence>
<evidence type="ECO:0000313" key="8">
    <source>
        <dbReference type="EMBL" id="MEF3834030.1"/>
    </source>
</evidence>
<keyword evidence="5" id="KW-0998">Cell outer membrane</keyword>
<protein>
    <submittedName>
        <fullName evidence="8">RagB/SusD family nutrient uptake outer membrane protein</fullName>
    </submittedName>
</protein>
<dbReference type="Pfam" id="PF07980">
    <property type="entry name" value="SusD_RagB"/>
    <property type="match status" value="1"/>
</dbReference>
<dbReference type="Proteomes" id="UP001337305">
    <property type="component" value="Unassembled WGS sequence"/>
</dbReference>
<organism evidence="8 9">
    <name type="scientific">Flavivirga spongiicola</name>
    <dbReference type="NCBI Taxonomy" id="421621"/>
    <lineage>
        <taxon>Bacteria</taxon>
        <taxon>Pseudomonadati</taxon>
        <taxon>Bacteroidota</taxon>
        <taxon>Flavobacteriia</taxon>
        <taxon>Flavobacteriales</taxon>
        <taxon>Flavobacteriaceae</taxon>
        <taxon>Flavivirga</taxon>
    </lineage>
</organism>
<keyword evidence="4" id="KW-0472">Membrane</keyword>
<dbReference type="EMBL" id="JAODOP010000004">
    <property type="protein sequence ID" value="MEF3834030.1"/>
    <property type="molecule type" value="Genomic_DNA"/>
</dbReference>
<evidence type="ECO:0000256" key="5">
    <source>
        <dbReference type="ARBA" id="ARBA00023237"/>
    </source>
</evidence>
<dbReference type="Gene3D" id="1.25.40.390">
    <property type="match status" value="1"/>
</dbReference>
<comment type="caution">
    <text evidence="8">The sequence shown here is derived from an EMBL/GenBank/DDBJ whole genome shotgun (WGS) entry which is preliminary data.</text>
</comment>
<accession>A0ABU7XW51</accession>
<comment type="similarity">
    <text evidence="2">Belongs to the SusD family.</text>
</comment>
<dbReference type="SUPFAM" id="SSF48452">
    <property type="entry name" value="TPR-like"/>
    <property type="match status" value="1"/>
</dbReference>
<dbReference type="RefSeq" id="WP_303306364.1">
    <property type="nucleotide sequence ID" value="NZ_JAODOP010000004.1"/>
</dbReference>
<gene>
    <name evidence="8" type="ORF">N1F79_12900</name>
</gene>
<dbReference type="InterPro" id="IPR011990">
    <property type="entry name" value="TPR-like_helical_dom_sf"/>
</dbReference>
<reference evidence="8 9" key="1">
    <citation type="submission" date="2022-09" db="EMBL/GenBank/DDBJ databases">
        <title>Genome sequencing of Flavivirga sp. MEBiC05379.</title>
        <authorList>
            <person name="Oh H.-M."/>
            <person name="Kwon K.K."/>
            <person name="Park M.J."/>
            <person name="Yang S.-H."/>
        </authorList>
    </citation>
    <scope>NUCLEOTIDE SEQUENCE [LARGE SCALE GENOMIC DNA]</scope>
    <source>
        <strain evidence="8 9">MEBiC05379</strain>
    </source>
</reference>
<evidence type="ECO:0000256" key="2">
    <source>
        <dbReference type="ARBA" id="ARBA00006275"/>
    </source>
</evidence>
<feature type="domain" description="SusD-like N-terminal" evidence="7">
    <location>
        <begin position="87"/>
        <end position="213"/>
    </location>
</feature>
<dbReference type="InterPro" id="IPR012944">
    <property type="entry name" value="SusD_RagB_dom"/>
</dbReference>